<sequence length="411" mass="47035">MSNAAFKEINVDSLKIGDALITKEGSNLNIGLSNIGVDINKNTIFDKPLLIDEDVDTLAVKEYAFVNGRTHLVNNDFKMKDRLCFFDSNDTNCLLKDDVEYMYLASNYIDQAKVLMSACISKDGLQTSGPEVKAKNIALDDDQLCVSKAHTMPILRTWASKPPDEETTQSESVDDEEAPSNVCTKDDIEITTTYTYNGSDFTTSNQVEDTINASVCTDIWNSCGTQKKYYQVIRFENKNESDCDFEDISTNLEDSTHTCPDTQHCWSGCKGQDKKYFNENCYNKIKWNDGTQWNRIINKKIQIKKNGSETYINDDKDGTVKMLGRRKTFKLEFKNDYFRFEHYGNFLTRKSDDTWKVDKDVTSFDIYVNDQNNKYLLQAKNSDIMNQWLDGDGNGLKLTTQPNAVWEFLFV</sequence>
<evidence type="ECO:0000313" key="2">
    <source>
        <dbReference type="EMBL" id="QHT07656.1"/>
    </source>
</evidence>
<dbReference type="EMBL" id="MN739484">
    <property type="protein sequence ID" value="QHT07656.1"/>
    <property type="molecule type" value="Genomic_DNA"/>
</dbReference>
<accession>A0A6C0CS37</accession>
<dbReference type="AlphaFoldDB" id="A0A6C0CS37"/>
<proteinExistence type="predicted"/>
<name>A0A6C0CS37_9ZZZZ</name>
<reference evidence="2" key="1">
    <citation type="journal article" date="2020" name="Nature">
        <title>Giant virus diversity and host interactions through global metagenomics.</title>
        <authorList>
            <person name="Schulz F."/>
            <person name="Roux S."/>
            <person name="Paez-Espino D."/>
            <person name="Jungbluth S."/>
            <person name="Walsh D.A."/>
            <person name="Denef V.J."/>
            <person name="McMahon K.D."/>
            <person name="Konstantinidis K.T."/>
            <person name="Eloe-Fadrosh E.A."/>
            <person name="Kyrpides N.C."/>
            <person name="Woyke T."/>
        </authorList>
    </citation>
    <scope>NUCLEOTIDE SEQUENCE</scope>
    <source>
        <strain evidence="2">GVMAG-M-3300021964-36</strain>
    </source>
</reference>
<organism evidence="2">
    <name type="scientific">viral metagenome</name>
    <dbReference type="NCBI Taxonomy" id="1070528"/>
    <lineage>
        <taxon>unclassified sequences</taxon>
        <taxon>metagenomes</taxon>
        <taxon>organismal metagenomes</taxon>
    </lineage>
</organism>
<feature type="compositionally biased region" description="Acidic residues" evidence="1">
    <location>
        <begin position="165"/>
        <end position="178"/>
    </location>
</feature>
<feature type="region of interest" description="Disordered" evidence="1">
    <location>
        <begin position="157"/>
        <end position="181"/>
    </location>
</feature>
<protein>
    <submittedName>
        <fullName evidence="2">Uncharacterized protein</fullName>
    </submittedName>
</protein>
<evidence type="ECO:0000256" key="1">
    <source>
        <dbReference type="SAM" id="MobiDB-lite"/>
    </source>
</evidence>